<sequence>MAKSIKQTILIICEGESTEPRFFDSIRDEILNGVYNIGDVEIKISPEPKVDESEEEGVEEVEVITEHKAVRPKRQVKIASVGVEPEQEKIPLPLKWVLEGQQELRDGTYNEVWTVFDHDNHPARKEAFEAAAIEINGSKVNIAFTSISFEYYLLLHFERLYKPFKTSECRDKNNPKKSKRKKSILCGTNKHIDDCHGEHCIGGHARINNYWTDSKDKISKYLLVKDKLEIGFEIAAWLRYISSLKESELQEYDRNPYLTTDRIVKRLTGNDHRSWQWLSLDFEYKFEDLGILIDSNKRLAITNLHHSKSLLLKRNSIIKISSDNTRRAFGNQSLMSPQTTEFIDISAFPAEWYLFQHENYNLMFSFNDYAKISSIINKLFSLSHKELSELYNILKSQLK</sequence>
<dbReference type="Pfam" id="PF13707">
    <property type="entry name" value="RloB"/>
    <property type="match status" value="1"/>
</dbReference>
<name>A0A4R2GFL9_9BACT</name>
<accession>A0A4R2GFL9</accession>
<dbReference type="OrthoDB" id="1366690at2"/>
<evidence type="ECO:0000313" key="2">
    <source>
        <dbReference type="Proteomes" id="UP000295221"/>
    </source>
</evidence>
<keyword evidence="2" id="KW-1185">Reference proteome</keyword>
<organism evidence="1 2">
    <name type="scientific">Natronoflexus pectinivorans</name>
    <dbReference type="NCBI Taxonomy" id="682526"/>
    <lineage>
        <taxon>Bacteria</taxon>
        <taxon>Pseudomonadati</taxon>
        <taxon>Bacteroidota</taxon>
        <taxon>Bacteroidia</taxon>
        <taxon>Marinilabiliales</taxon>
        <taxon>Marinilabiliaceae</taxon>
        <taxon>Natronoflexus</taxon>
    </lineage>
</organism>
<dbReference type="InterPro" id="IPR025591">
    <property type="entry name" value="RloB"/>
</dbReference>
<dbReference type="RefSeq" id="WP_132434349.1">
    <property type="nucleotide sequence ID" value="NZ_SLWK01000010.1"/>
</dbReference>
<proteinExistence type="predicted"/>
<evidence type="ECO:0000313" key="1">
    <source>
        <dbReference type="EMBL" id="TCO07003.1"/>
    </source>
</evidence>
<dbReference type="EMBL" id="SLWK01000010">
    <property type="protein sequence ID" value="TCO07003.1"/>
    <property type="molecule type" value="Genomic_DNA"/>
</dbReference>
<protein>
    <submittedName>
        <fullName evidence="1">RloB-like protein</fullName>
    </submittedName>
</protein>
<comment type="caution">
    <text evidence="1">The sequence shown here is derived from an EMBL/GenBank/DDBJ whole genome shotgun (WGS) entry which is preliminary data.</text>
</comment>
<dbReference type="Proteomes" id="UP000295221">
    <property type="component" value="Unassembled WGS sequence"/>
</dbReference>
<gene>
    <name evidence="1" type="ORF">EV194_1101</name>
</gene>
<reference evidence="1 2" key="1">
    <citation type="submission" date="2019-03" db="EMBL/GenBank/DDBJ databases">
        <title>Genomic Encyclopedia of Type Strains, Phase IV (KMG-IV): sequencing the most valuable type-strain genomes for metagenomic binning, comparative biology and taxonomic classification.</title>
        <authorList>
            <person name="Goeker M."/>
        </authorList>
    </citation>
    <scope>NUCLEOTIDE SEQUENCE [LARGE SCALE GENOMIC DNA]</scope>
    <source>
        <strain evidence="1 2">DSM 24179</strain>
    </source>
</reference>
<dbReference type="AlphaFoldDB" id="A0A4R2GFL9"/>